<name>A0A5K7XGM7_9BACT</name>
<dbReference type="AlphaFoldDB" id="A0A5K7XGM7"/>
<dbReference type="SUPFAM" id="SSF53067">
    <property type="entry name" value="Actin-like ATPase domain"/>
    <property type="match status" value="2"/>
</dbReference>
<gene>
    <name evidence="3" type="ORF">PLANPX_4804</name>
</gene>
<proteinExistence type="inferred from homology"/>
<protein>
    <recommendedName>
        <fullName evidence="5">ROK family protein</fullName>
    </recommendedName>
</protein>
<dbReference type="EMBL" id="AP021861">
    <property type="protein sequence ID" value="BBO35192.1"/>
    <property type="molecule type" value="Genomic_DNA"/>
</dbReference>
<evidence type="ECO:0000256" key="2">
    <source>
        <dbReference type="SAM" id="MobiDB-lite"/>
    </source>
</evidence>
<dbReference type="InterPro" id="IPR036388">
    <property type="entry name" value="WH-like_DNA-bd_sf"/>
</dbReference>
<feature type="compositionally biased region" description="Polar residues" evidence="2">
    <location>
        <begin position="7"/>
        <end position="16"/>
    </location>
</feature>
<dbReference type="PANTHER" id="PTHR18964:SF149">
    <property type="entry name" value="BIFUNCTIONAL UDP-N-ACETYLGLUCOSAMINE 2-EPIMERASE_N-ACETYLMANNOSAMINE KINASE"/>
    <property type="match status" value="1"/>
</dbReference>
<dbReference type="InterPro" id="IPR043129">
    <property type="entry name" value="ATPase_NBD"/>
</dbReference>
<dbReference type="InterPro" id="IPR000600">
    <property type="entry name" value="ROK"/>
</dbReference>
<dbReference type="KEGG" id="lpav:PLANPX_4804"/>
<comment type="similarity">
    <text evidence="1">Belongs to the ROK (NagC/XylR) family.</text>
</comment>
<evidence type="ECO:0000313" key="4">
    <source>
        <dbReference type="Proteomes" id="UP000326837"/>
    </source>
</evidence>
<dbReference type="PANTHER" id="PTHR18964">
    <property type="entry name" value="ROK (REPRESSOR, ORF, KINASE) FAMILY"/>
    <property type="match status" value="1"/>
</dbReference>
<dbReference type="Gene3D" id="3.30.420.40">
    <property type="match status" value="2"/>
</dbReference>
<feature type="region of interest" description="Disordered" evidence="2">
    <location>
        <begin position="1"/>
        <end position="27"/>
    </location>
</feature>
<dbReference type="SUPFAM" id="SSF46785">
    <property type="entry name" value="Winged helix' DNA-binding domain"/>
    <property type="match status" value="1"/>
</dbReference>
<keyword evidence="4" id="KW-1185">Reference proteome</keyword>
<organism evidence="3 4">
    <name type="scientific">Lacipirellula parvula</name>
    <dbReference type="NCBI Taxonomy" id="2650471"/>
    <lineage>
        <taxon>Bacteria</taxon>
        <taxon>Pseudomonadati</taxon>
        <taxon>Planctomycetota</taxon>
        <taxon>Planctomycetia</taxon>
        <taxon>Pirellulales</taxon>
        <taxon>Lacipirellulaceae</taxon>
        <taxon>Lacipirellula</taxon>
    </lineage>
</organism>
<accession>A0A5K7XGM7</accession>
<dbReference type="InterPro" id="IPR049874">
    <property type="entry name" value="ROK_cs"/>
</dbReference>
<dbReference type="PROSITE" id="PS01125">
    <property type="entry name" value="ROK"/>
    <property type="match status" value="1"/>
</dbReference>
<evidence type="ECO:0008006" key="5">
    <source>
        <dbReference type="Google" id="ProtNLM"/>
    </source>
</evidence>
<sequence length="443" mass="46852">MPKKRPSTNMKSTKTNPPVWRREDGRSSKRAYNRSLVCAALFHEGPRSRVGLKQSTGLPLSRLSDICGSLITEGVVRESMISPAAGTGRGRPRSLLELDLRRLGVACVRYDQESVTTALVDLAGTVHWKRRWNAPGTEDATTRLRMIAKHLKQTLTVAHEVGVKLVGVGAADPGTVDVSTGRSIRAVNMPGWTNVPVVEHLSQSTELAAVIERADGWQALGEVAYGAGRGSQHVLFVTLLEGIGGGIVEGGNLLAGRDGSAGEIGHTRVSMDGPLCGCGGRGCLEAHLAPSRLAALWRGVAPTDLDNIVPRGEEAGDDFAQMLVAARANDSRAREVLANAAKALAVALGNATSLLNPERIILGGRFVAAGDSLLGLLREELPKYALPELVANVDIRLAELGEDSAFLGIAARVRSNLFAYPSMGGTVEHRPSAKSTAKKGKSP</sequence>
<evidence type="ECO:0000256" key="1">
    <source>
        <dbReference type="ARBA" id="ARBA00006479"/>
    </source>
</evidence>
<evidence type="ECO:0000313" key="3">
    <source>
        <dbReference type="EMBL" id="BBO35192.1"/>
    </source>
</evidence>
<dbReference type="Pfam" id="PF00480">
    <property type="entry name" value="ROK"/>
    <property type="match status" value="1"/>
</dbReference>
<dbReference type="InterPro" id="IPR036390">
    <property type="entry name" value="WH_DNA-bd_sf"/>
</dbReference>
<dbReference type="Proteomes" id="UP000326837">
    <property type="component" value="Chromosome"/>
</dbReference>
<reference evidence="4" key="1">
    <citation type="submission" date="2019-10" db="EMBL/GenBank/DDBJ databases">
        <title>Lacipirellula parvula gen. nov., sp. nov., representing a lineage of planctomycetes widespread in freshwater anoxic habitats, and description of the family Lacipirellulaceae.</title>
        <authorList>
            <person name="Dedysh S.N."/>
            <person name="Kulichevskaya I.S."/>
            <person name="Beletsky A.V."/>
            <person name="Rakitin A.L."/>
            <person name="Mardanov A.V."/>
            <person name="Ivanova A.A."/>
            <person name="Saltykova V.X."/>
            <person name="Rijpstra W.I.C."/>
            <person name="Sinninghe Damste J.S."/>
            <person name="Ravin N.V."/>
        </authorList>
    </citation>
    <scope>NUCLEOTIDE SEQUENCE [LARGE SCALE GENOMIC DNA]</scope>
    <source>
        <strain evidence="4">PX69</strain>
    </source>
</reference>
<dbReference type="Gene3D" id="1.10.10.10">
    <property type="entry name" value="Winged helix-like DNA-binding domain superfamily/Winged helix DNA-binding domain"/>
    <property type="match status" value="1"/>
</dbReference>